<dbReference type="EnsemblPlants" id="KQK92131">
    <property type="protein sequence ID" value="KQK92131"/>
    <property type="gene ID" value="SETIT_040572mg"/>
</dbReference>
<accession>K4ANS5</accession>
<dbReference type="EMBL" id="AGNK02006094">
    <property type="status" value="NOT_ANNOTATED_CDS"/>
    <property type="molecule type" value="Genomic_DNA"/>
</dbReference>
<organism evidence="1 2">
    <name type="scientific">Setaria italica</name>
    <name type="common">Foxtail millet</name>
    <name type="synonym">Panicum italicum</name>
    <dbReference type="NCBI Taxonomy" id="4555"/>
    <lineage>
        <taxon>Eukaryota</taxon>
        <taxon>Viridiplantae</taxon>
        <taxon>Streptophyta</taxon>
        <taxon>Embryophyta</taxon>
        <taxon>Tracheophyta</taxon>
        <taxon>Spermatophyta</taxon>
        <taxon>Magnoliopsida</taxon>
        <taxon>Liliopsida</taxon>
        <taxon>Poales</taxon>
        <taxon>Poaceae</taxon>
        <taxon>PACMAD clade</taxon>
        <taxon>Panicoideae</taxon>
        <taxon>Panicodae</taxon>
        <taxon>Paniceae</taxon>
        <taxon>Cenchrinae</taxon>
        <taxon>Setaria</taxon>
    </lineage>
</organism>
<dbReference type="AlphaFoldDB" id="K4ANS5"/>
<keyword evidence="2" id="KW-1185">Reference proteome</keyword>
<protein>
    <submittedName>
        <fullName evidence="1">Uncharacterized protein</fullName>
    </submittedName>
</protein>
<dbReference type="InParanoid" id="K4ANS5"/>
<reference evidence="1" key="2">
    <citation type="submission" date="2018-08" db="UniProtKB">
        <authorList>
            <consortium name="EnsemblPlants"/>
        </authorList>
    </citation>
    <scope>IDENTIFICATION</scope>
    <source>
        <strain evidence="1">Yugu1</strain>
    </source>
</reference>
<dbReference type="HOGENOM" id="CLU_3300356_0_0_1"/>
<dbReference type="Proteomes" id="UP000004995">
    <property type="component" value="Unassembled WGS sequence"/>
</dbReference>
<sequence>MKIKRERYTTFVLMGPDHKVSIKDLCMYYYCYSCTQMQLF</sequence>
<reference evidence="2" key="1">
    <citation type="journal article" date="2012" name="Nat. Biotechnol.">
        <title>Reference genome sequence of the model plant Setaria.</title>
        <authorList>
            <person name="Bennetzen J.L."/>
            <person name="Schmutz J."/>
            <person name="Wang H."/>
            <person name="Percifield R."/>
            <person name="Hawkins J."/>
            <person name="Pontaroli A.C."/>
            <person name="Estep M."/>
            <person name="Feng L."/>
            <person name="Vaughn J.N."/>
            <person name="Grimwood J."/>
            <person name="Jenkins J."/>
            <person name="Barry K."/>
            <person name="Lindquist E."/>
            <person name="Hellsten U."/>
            <person name="Deshpande S."/>
            <person name="Wang X."/>
            <person name="Wu X."/>
            <person name="Mitros T."/>
            <person name="Triplett J."/>
            <person name="Yang X."/>
            <person name="Ye C.Y."/>
            <person name="Mauro-Herrera M."/>
            <person name="Wang L."/>
            <person name="Li P."/>
            <person name="Sharma M."/>
            <person name="Sharma R."/>
            <person name="Ronald P.C."/>
            <person name="Panaud O."/>
            <person name="Kellogg E.A."/>
            <person name="Brutnell T.P."/>
            <person name="Doust A.N."/>
            <person name="Tuskan G.A."/>
            <person name="Rokhsar D."/>
            <person name="Devos K.M."/>
        </authorList>
    </citation>
    <scope>NUCLEOTIDE SEQUENCE [LARGE SCALE GENOMIC DNA]</scope>
    <source>
        <strain evidence="2">cv. Yugu1</strain>
    </source>
</reference>
<evidence type="ECO:0000313" key="1">
    <source>
        <dbReference type="EnsemblPlants" id="KQK92131"/>
    </source>
</evidence>
<name>K4ANS5_SETIT</name>
<dbReference type="Gramene" id="KQK92131">
    <property type="protein sequence ID" value="KQK92131"/>
    <property type="gene ID" value="SETIT_040572mg"/>
</dbReference>
<evidence type="ECO:0000313" key="2">
    <source>
        <dbReference type="Proteomes" id="UP000004995"/>
    </source>
</evidence>
<proteinExistence type="predicted"/>